<evidence type="ECO:0000313" key="12">
    <source>
        <dbReference type="Proteomes" id="UP000199008"/>
    </source>
</evidence>
<evidence type="ECO:0000256" key="1">
    <source>
        <dbReference type="ARBA" id="ARBA00004429"/>
    </source>
</evidence>
<protein>
    <submittedName>
        <fullName evidence="11">TRAP-type C4-dicarboxylate transport system, small permease component</fullName>
    </submittedName>
</protein>
<dbReference type="Pfam" id="PF04290">
    <property type="entry name" value="DctQ"/>
    <property type="match status" value="1"/>
</dbReference>
<feature type="domain" description="Tripartite ATP-independent periplasmic transporters DctQ component" evidence="10">
    <location>
        <begin position="24"/>
        <end position="147"/>
    </location>
</feature>
<dbReference type="InterPro" id="IPR007387">
    <property type="entry name" value="TRAP_DctQ"/>
</dbReference>
<feature type="transmembrane region" description="Helical" evidence="9">
    <location>
        <begin position="84"/>
        <end position="109"/>
    </location>
</feature>
<dbReference type="GO" id="GO:0022857">
    <property type="term" value="F:transmembrane transporter activity"/>
    <property type="evidence" value="ECO:0007669"/>
    <property type="project" value="TreeGrafter"/>
</dbReference>
<evidence type="ECO:0000259" key="10">
    <source>
        <dbReference type="Pfam" id="PF04290"/>
    </source>
</evidence>
<dbReference type="STRING" id="576118.SAMN05216216_1368"/>
<dbReference type="Proteomes" id="UP000199008">
    <property type="component" value="Unassembled WGS sequence"/>
</dbReference>
<feature type="transmembrane region" description="Helical" evidence="9">
    <location>
        <begin position="121"/>
        <end position="142"/>
    </location>
</feature>
<evidence type="ECO:0000256" key="8">
    <source>
        <dbReference type="ARBA" id="ARBA00038436"/>
    </source>
</evidence>
<dbReference type="PANTHER" id="PTHR35011">
    <property type="entry name" value="2,3-DIKETO-L-GULONATE TRAP TRANSPORTER SMALL PERMEASE PROTEIN YIAM"/>
    <property type="match status" value="1"/>
</dbReference>
<evidence type="ECO:0000313" key="11">
    <source>
        <dbReference type="EMBL" id="SDL27204.1"/>
    </source>
</evidence>
<dbReference type="AlphaFoldDB" id="A0A1G9IQR8"/>
<dbReference type="RefSeq" id="WP_092988053.1">
    <property type="nucleotide sequence ID" value="NZ_FNFY01000036.1"/>
</dbReference>
<evidence type="ECO:0000256" key="6">
    <source>
        <dbReference type="ARBA" id="ARBA00022989"/>
    </source>
</evidence>
<name>A0A1G9IQR8_9BACL</name>
<feature type="transmembrane region" description="Helical" evidence="9">
    <location>
        <begin position="7"/>
        <end position="32"/>
    </location>
</feature>
<gene>
    <name evidence="11" type="ORF">SAMN05216216_1368</name>
</gene>
<keyword evidence="3" id="KW-1003">Cell membrane</keyword>
<evidence type="ECO:0000256" key="2">
    <source>
        <dbReference type="ARBA" id="ARBA00022448"/>
    </source>
</evidence>
<accession>A0A1G9IQR8</accession>
<evidence type="ECO:0000256" key="7">
    <source>
        <dbReference type="ARBA" id="ARBA00023136"/>
    </source>
</evidence>
<keyword evidence="7 9" id="KW-0472">Membrane</keyword>
<reference evidence="12" key="1">
    <citation type="submission" date="2016-10" db="EMBL/GenBank/DDBJ databases">
        <authorList>
            <person name="Varghese N."/>
            <person name="Submissions S."/>
        </authorList>
    </citation>
    <scope>NUCLEOTIDE SEQUENCE [LARGE SCALE GENOMIC DNA]</scope>
    <source>
        <strain evidence="12">CGMCC 1.8895</strain>
    </source>
</reference>
<dbReference type="GO" id="GO:0015740">
    <property type="term" value="P:C4-dicarboxylate transport"/>
    <property type="evidence" value="ECO:0007669"/>
    <property type="project" value="TreeGrafter"/>
</dbReference>
<keyword evidence="4" id="KW-0997">Cell inner membrane</keyword>
<dbReference type="EMBL" id="FNFY01000036">
    <property type="protein sequence ID" value="SDL27204.1"/>
    <property type="molecule type" value="Genomic_DNA"/>
</dbReference>
<proteinExistence type="inferred from homology"/>
<comment type="similarity">
    <text evidence="8">Belongs to the TRAP transporter small permease family.</text>
</comment>
<evidence type="ECO:0000256" key="3">
    <source>
        <dbReference type="ARBA" id="ARBA00022475"/>
    </source>
</evidence>
<keyword evidence="2" id="KW-0813">Transport</keyword>
<keyword evidence="6 9" id="KW-1133">Transmembrane helix</keyword>
<evidence type="ECO:0000256" key="5">
    <source>
        <dbReference type="ARBA" id="ARBA00022692"/>
    </source>
</evidence>
<sequence length="158" mass="17734">MKVKKVIVAIVTVAVVIIMTLLTSTVLLQVITRAVGYSMPGTEEFSRLMIVWLTFLGSSLAFHEKMHLAVTFFVRRFKEEKRKYLQAAVNILIIAFYIIVIYFGFALSYTAMGSTSSTLQIPMAAFYLSIPVSGLFAIYFILTNIFENPVENEEGANL</sequence>
<feature type="transmembrane region" description="Helical" evidence="9">
    <location>
        <begin position="44"/>
        <end position="63"/>
    </location>
</feature>
<keyword evidence="5 9" id="KW-0812">Transmembrane</keyword>
<comment type="subcellular location">
    <subcellularLocation>
        <location evidence="1">Cell inner membrane</location>
        <topology evidence="1">Multi-pass membrane protein</topology>
    </subcellularLocation>
</comment>
<organism evidence="11 12">
    <name type="scientific">Lacicoccus qingdaonensis</name>
    <dbReference type="NCBI Taxonomy" id="576118"/>
    <lineage>
        <taxon>Bacteria</taxon>
        <taxon>Bacillati</taxon>
        <taxon>Bacillota</taxon>
        <taxon>Bacilli</taxon>
        <taxon>Bacillales</taxon>
        <taxon>Salinicoccaceae</taxon>
        <taxon>Lacicoccus</taxon>
    </lineage>
</organism>
<dbReference type="PANTHER" id="PTHR35011:SF2">
    <property type="entry name" value="2,3-DIKETO-L-GULONATE TRAP TRANSPORTER SMALL PERMEASE PROTEIN YIAM"/>
    <property type="match status" value="1"/>
</dbReference>
<dbReference type="GO" id="GO:0005886">
    <property type="term" value="C:plasma membrane"/>
    <property type="evidence" value="ECO:0007669"/>
    <property type="project" value="UniProtKB-SubCell"/>
</dbReference>
<evidence type="ECO:0000256" key="4">
    <source>
        <dbReference type="ARBA" id="ARBA00022519"/>
    </source>
</evidence>
<dbReference type="InterPro" id="IPR055348">
    <property type="entry name" value="DctQ"/>
</dbReference>
<evidence type="ECO:0000256" key="9">
    <source>
        <dbReference type="SAM" id="Phobius"/>
    </source>
</evidence>
<keyword evidence="12" id="KW-1185">Reference proteome</keyword>
<dbReference type="OrthoDB" id="9815614at2"/>